<keyword evidence="5" id="KW-0539">Nucleus</keyword>
<dbReference type="AlphaFoldDB" id="A0A9P0GAP7"/>
<protein>
    <recommendedName>
        <fullName evidence="9">Transposase</fullName>
    </recommendedName>
</protein>
<evidence type="ECO:0000313" key="8">
    <source>
        <dbReference type="Proteomes" id="UP001153636"/>
    </source>
</evidence>
<sequence>MLGNHTADNIGKTLKKALEDWEIFEKVFVVVTDNASNMKNAVIDIMKKNHISCLAHTLNLAVMDALKDNNNKTIEILLNKCKTIVTHFKHSVLSSQKLRTVQEHMNLPLLKLKQEVATRWNSTYLMIDRILILKDPLILALAEIGNAPPQLNSADWAMLRDIVQILKPADELTKIISGEKYPTLSGIIPLLRGLQHSLNGLPMTNECSEKLRQTFLDSITKISAKSTFLDPRFKKLGFGIERNAENAQKWVTEDLIKLINKKNKENLEKKDAEQITDVPSTSTSSNQEVRDSEENLWSHFQKKVKQNTNYATTSSDALITIRQYTELPYLDRKENPLEFWQEHKNVFPEL</sequence>
<dbReference type="PANTHER" id="PTHR46481">
    <property type="entry name" value="ZINC FINGER BED DOMAIN-CONTAINING PROTEIN 4"/>
    <property type="match status" value="1"/>
</dbReference>
<accession>A0A9P0GAP7</accession>
<evidence type="ECO:0000256" key="5">
    <source>
        <dbReference type="ARBA" id="ARBA00023242"/>
    </source>
</evidence>
<dbReference type="PANTHER" id="PTHR46481:SF10">
    <property type="entry name" value="ZINC FINGER BED DOMAIN-CONTAINING PROTEIN 39"/>
    <property type="match status" value="1"/>
</dbReference>
<comment type="subcellular location">
    <subcellularLocation>
        <location evidence="1">Nucleus</location>
    </subcellularLocation>
</comment>
<keyword evidence="4" id="KW-0862">Zinc</keyword>
<dbReference type="Proteomes" id="UP001153636">
    <property type="component" value="Chromosome 13"/>
</dbReference>
<evidence type="ECO:0000256" key="1">
    <source>
        <dbReference type="ARBA" id="ARBA00004123"/>
    </source>
</evidence>
<dbReference type="InterPro" id="IPR052035">
    <property type="entry name" value="ZnF_BED_domain_contain"/>
</dbReference>
<name>A0A9P0GAP7_9CUCU</name>
<evidence type="ECO:0000256" key="2">
    <source>
        <dbReference type="ARBA" id="ARBA00022723"/>
    </source>
</evidence>
<evidence type="ECO:0000313" key="7">
    <source>
        <dbReference type="EMBL" id="CAH1103025.1"/>
    </source>
</evidence>
<evidence type="ECO:0000256" key="3">
    <source>
        <dbReference type="ARBA" id="ARBA00022771"/>
    </source>
</evidence>
<dbReference type="SUPFAM" id="SSF53098">
    <property type="entry name" value="Ribonuclease H-like"/>
    <property type="match status" value="1"/>
</dbReference>
<feature type="compositionally biased region" description="Polar residues" evidence="6">
    <location>
        <begin position="277"/>
        <end position="287"/>
    </location>
</feature>
<evidence type="ECO:0000256" key="4">
    <source>
        <dbReference type="ARBA" id="ARBA00022833"/>
    </source>
</evidence>
<keyword evidence="3" id="KW-0863">Zinc-finger</keyword>
<gene>
    <name evidence="7" type="ORF">PSYICH_LOCUS3646</name>
</gene>
<keyword evidence="2" id="KW-0479">Metal-binding</keyword>
<evidence type="ECO:0000256" key="6">
    <source>
        <dbReference type="SAM" id="MobiDB-lite"/>
    </source>
</evidence>
<feature type="region of interest" description="Disordered" evidence="6">
    <location>
        <begin position="269"/>
        <end position="292"/>
    </location>
</feature>
<reference evidence="7" key="1">
    <citation type="submission" date="2022-01" db="EMBL/GenBank/DDBJ databases">
        <authorList>
            <person name="King R."/>
        </authorList>
    </citation>
    <scope>NUCLEOTIDE SEQUENCE</scope>
</reference>
<keyword evidence="8" id="KW-1185">Reference proteome</keyword>
<evidence type="ECO:0008006" key="9">
    <source>
        <dbReference type="Google" id="ProtNLM"/>
    </source>
</evidence>
<proteinExistence type="predicted"/>
<dbReference type="EMBL" id="OV651825">
    <property type="protein sequence ID" value="CAH1103025.1"/>
    <property type="molecule type" value="Genomic_DNA"/>
</dbReference>
<dbReference type="OrthoDB" id="2438421at2759"/>
<dbReference type="GO" id="GO:0005634">
    <property type="term" value="C:nucleus"/>
    <property type="evidence" value="ECO:0007669"/>
    <property type="project" value="UniProtKB-SubCell"/>
</dbReference>
<organism evidence="7 8">
    <name type="scientific">Psylliodes chrysocephalus</name>
    <dbReference type="NCBI Taxonomy" id="3402493"/>
    <lineage>
        <taxon>Eukaryota</taxon>
        <taxon>Metazoa</taxon>
        <taxon>Ecdysozoa</taxon>
        <taxon>Arthropoda</taxon>
        <taxon>Hexapoda</taxon>
        <taxon>Insecta</taxon>
        <taxon>Pterygota</taxon>
        <taxon>Neoptera</taxon>
        <taxon>Endopterygota</taxon>
        <taxon>Coleoptera</taxon>
        <taxon>Polyphaga</taxon>
        <taxon>Cucujiformia</taxon>
        <taxon>Chrysomeloidea</taxon>
        <taxon>Chrysomelidae</taxon>
        <taxon>Galerucinae</taxon>
        <taxon>Alticini</taxon>
        <taxon>Psylliodes</taxon>
    </lineage>
</organism>
<dbReference type="InterPro" id="IPR012337">
    <property type="entry name" value="RNaseH-like_sf"/>
</dbReference>
<dbReference type="GO" id="GO:0008270">
    <property type="term" value="F:zinc ion binding"/>
    <property type="evidence" value="ECO:0007669"/>
    <property type="project" value="UniProtKB-KW"/>
</dbReference>